<name>A0ABR2WPZ4_9FUNG</name>
<sequence>MKNRRQLPPSQRYLPFLTLSRKRCGMGAQDLSHNTGQSLSQPPTALHNCTHNTELRDASGLSDQTISQEAGPVATESEASSSISDRLLIDNSYLLEQNRALSRELTQAKLTAHALRQMVVKKEDEMSKVKQENRRLILKQQLGSNLTSKLTLTRSTQPQFKFFKEESPMSKEISYLNSQNGLDPTSADSQTIEPKSPPEAFDCTK</sequence>
<reference evidence="3 4" key="1">
    <citation type="submission" date="2023-04" db="EMBL/GenBank/DDBJ databases">
        <title>Genome of Basidiobolus ranarum AG-B5.</title>
        <authorList>
            <person name="Stajich J.E."/>
            <person name="Carter-House D."/>
            <person name="Gryganskyi A."/>
        </authorList>
    </citation>
    <scope>NUCLEOTIDE SEQUENCE [LARGE SCALE GENOMIC DNA]</scope>
    <source>
        <strain evidence="3 4">AG-B5</strain>
    </source>
</reference>
<dbReference type="Proteomes" id="UP001479436">
    <property type="component" value="Unassembled WGS sequence"/>
</dbReference>
<comment type="caution">
    <text evidence="3">The sequence shown here is derived from an EMBL/GenBank/DDBJ whole genome shotgun (WGS) entry which is preliminary data.</text>
</comment>
<keyword evidence="1" id="KW-0175">Coiled coil</keyword>
<accession>A0ABR2WPZ4</accession>
<feature type="compositionally biased region" description="Polar residues" evidence="2">
    <location>
        <begin position="175"/>
        <end position="193"/>
    </location>
</feature>
<evidence type="ECO:0000313" key="4">
    <source>
        <dbReference type="Proteomes" id="UP001479436"/>
    </source>
</evidence>
<gene>
    <name evidence="3" type="ORF">K7432_009582</name>
</gene>
<proteinExistence type="predicted"/>
<evidence type="ECO:0000256" key="1">
    <source>
        <dbReference type="SAM" id="Coils"/>
    </source>
</evidence>
<keyword evidence="4" id="KW-1185">Reference proteome</keyword>
<feature type="coiled-coil region" evidence="1">
    <location>
        <begin position="112"/>
        <end position="139"/>
    </location>
</feature>
<evidence type="ECO:0000256" key="2">
    <source>
        <dbReference type="SAM" id="MobiDB-lite"/>
    </source>
</evidence>
<protein>
    <submittedName>
        <fullName evidence="3">Uncharacterized protein</fullName>
    </submittedName>
</protein>
<organism evidence="3 4">
    <name type="scientific">Basidiobolus ranarum</name>
    <dbReference type="NCBI Taxonomy" id="34480"/>
    <lineage>
        <taxon>Eukaryota</taxon>
        <taxon>Fungi</taxon>
        <taxon>Fungi incertae sedis</taxon>
        <taxon>Zoopagomycota</taxon>
        <taxon>Entomophthoromycotina</taxon>
        <taxon>Basidiobolomycetes</taxon>
        <taxon>Basidiobolales</taxon>
        <taxon>Basidiobolaceae</taxon>
        <taxon>Basidiobolus</taxon>
    </lineage>
</organism>
<evidence type="ECO:0000313" key="3">
    <source>
        <dbReference type="EMBL" id="KAK9763595.1"/>
    </source>
</evidence>
<dbReference type="EMBL" id="JASJQH010000601">
    <property type="protein sequence ID" value="KAK9763595.1"/>
    <property type="molecule type" value="Genomic_DNA"/>
</dbReference>
<feature type="region of interest" description="Disordered" evidence="2">
    <location>
        <begin position="173"/>
        <end position="205"/>
    </location>
</feature>